<reference evidence="1" key="2">
    <citation type="journal article" date="2015" name="Genome Announc.">
        <title>Draft Genome Sequence of Filamentous Marine Cyanobacterium Lyngbya confervoides Strain BDU141951.</title>
        <authorList>
            <person name="Chandrababunaidu M.M."/>
            <person name="Sen D."/>
            <person name="Tripathy S."/>
        </authorList>
    </citation>
    <scope>NUCLEOTIDE SEQUENCE</scope>
    <source>
        <strain evidence="1">BDU141951</strain>
    </source>
</reference>
<accession>A0A0C1YD29</accession>
<gene>
    <name evidence="1" type="ORF">QQ91_004505</name>
</gene>
<dbReference type="EMBL" id="JTHE02000003">
    <property type="protein sequence ID" value="NEV66372.1"/>
    <property type="molecule type" value="Genomic_DNA"/>
</dbReference>
<reference evidence="1" key="3">
    <citation type="submission" date="2020-02" db="EMBL/GenBank/DDBJ databases">
        <authorList>
            <person name="Sarangi A.N."/>
            <person name="Ghosh S."/>
            <person name="Mukherjee M."/>
            <person name="Tripathy S."/>
        </authorList>
    </citation>
    <scope>NUCLEOTIDE SEQUENCE</scope>
    <source>
        <strain evidence="1">BDU141951</strain>
    </source>
</reference>
<reference evidence="1" key="1">
    <citation type="submission" date="2014-11" db="EMBL/GenBank/DDBJ databases">
        <authorList>
            <person name="Malar M.C."/>
            <person name="Sen D."/>
            <person name="Tripathy S."/>
        </authorList>
    </citation>
    <scope>NUCLEOTIDE SEQUENCE</scope>
    <source>
        <strain evidence="1">BDU141951</strain>
    </source>
</reference>
<sequence>MPLSSDETKQLLERLVFTNSTAEDWVQDIWALSPTLGETAARLVDVLDGLLDCTPEERLETLLQSFYREQLEE</sequence>
<dbReference type="AlphaFoldDB" id="A0A0C1YD29"/>
<comment type="caution">
    <text evidence="1">The sequence shown here is derived from an EMBL/GenBank/DDBJ whole genome shotgun (WGS) entry which is preliminary data.</text>
</comment>
<evidence type="ECO:0000313" key="1">
    <source>
        <dbReference type="EMBL" id="NEV66372.1"/>
    </source>
</evidence>
<proteinExistence type="predicted"/>
<name>A0A0C1YD29_9CYAN</name>
<organism evidence="1">
    <name type="scientific">Lyngbya confervoides BDU141951</name>
    <dbReference type="NCBI Taxonomy" id="1574623"/>
    <lineage>
        <taxon>Bacteria</taxon>
        <taxon>Bacillati</taxon>
        <taxon>Cyanobacteriota</taxon>
        <taxon>Cyanophyceae</taxon>
        <taxon>Oscillatoriophycideae</taxon>
        <taxon>Oscillatoriales</taxon>
        <taxon>Microcoleaceae</taxon>
        <taxon>Lyngbya</taxon>
    </lineage>
</organism>
<protein>
    <submittedName>
        <fullName evidence="1">Uncharacterized protein</fullName>
    </submittedName>
</protein>